<dbReference type="InterPro" id="IPR015421">
    <property type="entry name" value="PyrdxlP-dep_Trfase_major"/>
</dbReference>
<organism evidence="2 3">
    <name type="scientific">Microbacterium kribbense</name>
    <dbReference type="NCBI Taxonomy" id="433645"/>
    <lineage>
        <taxon>Bacteria</taxon>
        <taxon>Bacillati</taxon>
        <taxon>Actinomycetota</taxon>
        <taxon>Actinomycetes</taxon>
        <taxon>Micrococcales</taxon>
        <taxon>Microbacteriaceae</taxon>
        <taxon>Microbacterium</taxon>
    </lineage>
</organism>
<dbReference type="Gene3D" id="3.40.640.10">
    <property type="entry name" value="Type I PLP-dependent aspartate aminotransferase-like (Major domain)"/>
    <property type="match status" value="1"/>
</dbReference>
<gene>
    <name evidence="2" type="ORF">GCM10022240_12130</name>
</gene>
<dbReference type="EMBL" id="BAABAF010000004">
    <property type="protein sequence ID" value="GAA3761162.1"/>
    <property type="molecule type" value="Genomic_DNA"/>
</dbReference>
<dbReference type="RefSeq" id="WP_344781597.1">
    <property type="nucleotide sequence ID" value="NZ_BAABAF010000004.1"/>
</dbReference>
<evidence type="ECO:0000313" key="3">
    <source>
        <dbReference type="Proteomes" id="UP001500540"/>
    </source>
</evidence>
<evidence type="ECO:0000259" key="1">
    <source>
        <dbReference type="Pfam" id="PF00266"/>
    </source>
</evidence>
<dbReference type="InterPro" id="IPR000192">
    <property type="entry name" value="Aminotrans_V_dom"/>
</dbReference>
<feature type="domain" description="Aminotransferase class V" evidence="1">
    <location>
        <begin position="17"/>
        <end position="228"/>
    </location>
</feature>
<sequence length="374" mass="39088">MTDLDSYLASFEAEPGYLDWAAFGPLSAAVRAETQADAELLGNGRRSSIDLVASRAHGAREILAELLAARVDEIVLQPSTTYGLMQAVYGLTGTLIVSRAEFPSLTVCATRAAQVRDQLSVAWIDPPEGFVTPEAVRDALTDQTTAVAVSLVDFRTGYTTDLTALREVIGDRLLIVDAVQGFGVVDADFAAADVVCGNGYKWLRAGRGTGWARYSDRAVARITPVLSGFVGTAGEGLPLGVVPAPASGARAFAVTGDDVLASGRLVTALDEVRGAGVPAIADAVAERADEMIYYADRYDVPVLTPHERAHRAGIVALAPAPAEVGPLAAALTNRGVTFTTRAGHIRLAAHAATGADTLQLLGDALAEFATARSW</sequence>
<protein>
    <recommendedName>
        <fullName evidence="1">Aminotransferase class V domain-containing protein</fullName>
    </recommendedName>
</protein>
<dbReference type="SUPFAM" id="SSF53383">
    <property type="entry name" value="PLP-dependent transferases"/>
    <property type="match status" value="1"/>
</dbReference>
<dbReference type="InterPro" id="IPR015424">
    <property type="entry name" value="PyrdxlP-dep_Trfase"/>
</dbReference>
<accession>A0ABP7GFU9</accession>
<keyword evidence="3" id="KW-1185">Reference proteome</keyword>
<name>A0ABP7GFU9_9MICO</name>
<evidence type="ECO:0000313" key="2">
    <source>
        <dbReference type="EMBL" id="GAA3761162.1"/>
    </source>
</evidence>
<dbReference type="Gene3D" id="3.90.1150.10">
    <property type="entry name" value="Aspartate Aminotransferase, domain 1"/>
    <property type="match status" value="1"/>
</dbReference>
<dbReference type="Pfam" id="PF00266">
    <property type="entry name" value="Aminotran_5"/>
    <property type="match status" value="1"/>
</dbReference>
<reference evidence="3" key="1">
    <citation type="journal article" date="2019" name="Int. J. Syst. Evol. Microbiol.">
        <title>The Global Catalogue of Microorganisms (GCM) 10K type strain sequencing project: providing services to taxonomists for standard genome sequencing and annotation.</title>
        <authorList>
            <consortium name="The Broad Institute Genomics Platform"/>
            <consortium name="The Broad Institute Genome Sequencing Center for Infectious Disease"/>
            <person name="Wu L."/>
            <person name="Ma J."/>
        </authorList>
    </citation>
    <scope>NUCLEOTIDE SEQUENCE [LARGE SCALE GENOMIC DNA]</scope>
    <source>
        <strain evidence="3">JCM 16950</strain>
    </source>
</reference>
<dbReference type="InterPro" id="IPR015422">
    <property type="entry name" value="PyrdxlP-dep_Trfase_small"/>
</dbReference>
<dbReference type="PANTHER" id="PTHR43586:SF15">
    <property type="entry name" value="BLR3095 PROTEIN"/>
    <property type="match status" value="1"/>
</dbReference>
<proteinExistence type="predicted"/>
<comment type="caution">
    <text evidence="2">The sequence shown here is derived from an EMBL/GenBank/DDBJ whole genome shotgun (WGS) entry which is preliminary data.</text>
</comment>
<dbReference type="Proteomes" id="UP001500540">
    <property type="component" value="Unassembled WGS sequence"/>
</dbReference>
<dbReference type="PANTHER" id="PTHR43586">
    <property type="entry name" value="CYSTEINE DESULFURASE"/>
    <property type="match status" value="1"/>
</dbReference>